<dbReference type="InterPro" id="IPR057326">
    <property type="entry name" value="KR_dom"/>
</dbReference>
<evidence type="ECO:0000256" key="12">
    <source>
        <dbReference type="ARBA" id="ARBA00037929"/>
    </source>
</evidence>
<sequence>MASKPRTVLISGCSSGIGLELAVQLAHDPRQRYQVVATMRDLGKKEPLEAAAGEALGKTLSVAQLDVCSDDSVTNCLSHIEGGRVDVLVNNAGVGLVGPLEELSLAAIQNVFNTNFFGAVRLVKAVLPGMKRRRQGHIVVVSSVMGLQGVMFNDVYAASKFALEGFFESLAIQLRQFNIFISMVEPGPVITDFEGKLLAQISTTEFPDTDPDTLGYFRDLYLPASRELFRSVGQSPRDVAKVIAKVIGSTRPPLRRQTNTRYLPLTVLKAMDPSGSLACSFPLQIFVDPSLPHELEKSVRRLREKFHGKVSPKKAGALMRKFGSDHTGVGRSIVYGVKQKDGQELSNDLDAQDPPEDMKQDRDIQAVATSLLPLTEANLRMFQRAQDDLIPAVDRQFACSSCDHVWWRRVPQRKEVSRCRKCRKRYDPVPADKMWGLAEFHCPKCRHNFRGWAQMGSPSPCYGCGFPVYPTRILPPRWDRDLDRRSTHTHSCSAADCYNRREPHVPGTSCAHPKSRKQNHLPRVLHPSNPHISSGSTVATCLSQGGLLDDLDHLILEDLKEEEEEDEEDGGPRE</sequence>
<evidence type="ECO:0000256" key="10">
    <source>
        <dbReference type="ARBA" id="ARBA00023242"/>
    </source>
</evidence>
<keyword evidence="9" id="KW-0443">Lipid metabolism</keyword>
<comment type="pathway">
    <text evidence="12">Steroid biosynthesis; estrogen biosynthesis.</text>
</comment>
<keyword evidence="8" id="KW-0560">Oxidoreductase</keyword>
<dbReference type="Pfam" id="PF15135">
    <property type="entry name" value="UPF0515"/>
    <property type="match status" value="1"/>
</dbReference>
<dbReference type="GO" id="GO:0043022">
    <property type="term" value="F:ribosome binding"/>
    <property type="evidence" value="ECO:0007669"/>
    <property type="project" value="TreeGrafter"/>
</dbReference>
<evidence type="ECO:0000256" key="3">
    <source>
        <dbReference type="ARBA" id="ARBA00005469"/>
    </source>
</evidence>
<dbReference type="FunFam" id="3.40.50.720:FF:000323">
    <property type="entry name" value="Estradiol 17-beta-dehydrogenase 1"/>
    <property type="match status" value="1"/>
</dbReference>
<dbReference type="GO" id="GO:0061370">
    <property type="term" value="P:testosterone biosynthetic process"/>
    <property type="evidence" value="ECO:0007669"/>
    <property type="project" value="UniProtKB-ARBA"/>
</dbReference>
<reference evidence="16" key="1">
    <citation type="submission" date="2020-03" db="EMBL/GenBank/DDBJ databases">
        <title>Studies in the Genomics of Life Span.</title>
        <authorList>
            <person name="Glass D."/>
        </authorList>
    </citation>
    <scope>NUCLEOTIDE SEQUENCE</scope>
    <source>
        <strain evidence="16">LTLLF</strain>
        <tissue evidence="16">Muscle</tissue>
    </source>
</reference>
<evidence type="ECO:0000256" key="9">
    <source>
        <dbReference type="ARBA" id="ARBA00023098"/>
    </source>
</evidence>
<dbReference type="GO" id="GO:0045087">
    <property type="term" value="P:innate immune response"/>
    <property type="evidence" value="ECO:0007669"/>
    <property type="project" value="TreeGrafter"/>
</dbReference>
<comment type="similarity">
    <text evidence="4">Belongs to the short-chain dehydrogenases/reductases (SDR) family.</text>
</comment>
<evidence type="ECO:0000259" key="15">
    <source>
        <dbReference type="SMART" id="SM00822"/>
    </source>
</evidence>
<protein>
    <recommendedName>
        <fullName evidence="11">17beta-estradiol 17-dehydrogenase</fullName>
        <ecNumber evidence="11">1.1.1.62</ecNumber>
    </recommendedName>
</protein>
<evidence type="ECO:0000313" key="16">
    <source>
        <dbReference type="EMBL" id="KAH0511988.1"/>
    </source>
</evidence>
<evidence type="ECO:0000256" key="6">
    <source>
        <dbReference type="ARBA" id="ARBA00022884"/>
    </source>
</evidence>
<evidence type="ECO:0000256" key="14">
    <source>
        <dbReference type="SAM" id="MobiDB-lite"/>
    </source>
</evidence>
<dbReference type="Pfam" id="PF00106">
    <property type="entry name" value="adh_short"/>
    <property type="match status" value="1"/>
</dbReference>
<dbReference type="GO" id="GO:0004303">
    <property type="term" value="F:estradiol 17-beta-dehydrogenase [NAD(P)+] activity"/>
    <property type="evidence" value="ECO:0007669"/>
    <property type="project" value="UniProtKB-EC"/>
</dbReference>
<proteinExistence type="inferred from homology"/>
<evidence type="ECO:0000256" key="4">
    <source>
        <dbReference type="ARBA" id="ARBA00006484"/>
    </source>
</evidence>
<dbReference type="PROSITE" id="PS00061">
    <property type="entry name" value="ADH_SHORT"/>
    <property type="match status" value="1"/>
</dbReference>
<dbReference type="InterPro" id="IPR036291">
    <property type="entry name" value="NAD(P)-bd_dom_sf"/>
</dbReference>
<dbReference type="CDD" id="cd09806">
    <property type="entry name" value="type1_17beta-HSD-like_SDR_c"/>
    <property type="match status" value="1"/>
</dbReference>
<comment type="subcellular location">
    <subcellularLocation>
        <location evidence="2">Cytoplasm</location>
        <location evidence="2">P-body</location>
    </subcellularLocation>
    <subcellularLocation>
        <location evidence="1">Nucleus</location>
    </subcellularLocation>
</comment>
<evidence type="ECO:0000256" key="5">
    <source>
        <dbReference type="ARBA" id="ARBA00022490"/>
    </source>
</evidence>
<dbReference type="SMART" id="SM00822">
    <property type="entry name" value="PKS_KR"/>
    <property type="match status" value="1"/>
</dbReference>
<dbReference type="GO" id="GO:0075523">
    <property type="term" value="P:viral translational frameshifting"/>
    <property type="evidence" value="ECO:0007669"/>
    <property type="project" value="TreeGrafter"/>
</dbReference>
<dbReference type="Gene3D" id="3.40.50.720">
    <property type="entry name" value="NAD(P)-binding Rossmann-like Domain"/>
    <property type="match status" value="1"/>
</dbReference>
<evidence type="ECO:0000256" key="2">
    <source>
        <dbReference type="ARBA" id="ARBA00004201"/>
    </source>
</evidence>
<dbReference type="PRINTS" id="PR00080">
    <property type="entry name" value="SDRFAMILY"/>
</dbReference>
<dbReference type="GO" id="GO:0000932">
    <property type="term" value="C:P-body"/>
    <property type="evidence" value="ECO:0007669"/>
    <property type="project" value="UniProtKB-SubCell"/>
</dbReference>
<keyword evidence="10" id="KW-0539">Nucleus</keyword>
<organism evidence="16 17">
    <name type="scientific">Microtus ochrogaster</name>
    <name type="common">Prairie vole</name>
    <dbReference type="NCBI Taxonomy" id="79684"/>
    <lineage>
        <taxon>Eukaryota</taxon>
        <taxon>Metazoa</taxon>
        <taxon>Chordata</taxon>
        <taxon>Craniata</taxon>
        <taxon>Vertebrata</taxon>
        <taxon>Euteleostomi</taxon>
        <taxon>Mammalia</taxon>
        <taxon>Eutheria</taxon>
        <taxon>Euarchontoglires</taxon>
        <taxon>Glires</taxon>
        <taxon>Rodentia</taxon>
        <taxon>Myomorpha</taxon>
        <taxon>Muroidea</taxon>
        <taxon>Cricetidae</taxon>
        <taxon>Arvicolinae</taxon>
        <taxon>Microtus</taxon>
    </lineage>
</organism>
<keyword evidence="7" id="KW-0444">Lipid biosynthesis</keyword>
<gene>
    <name evidence="16" type="ORF">LTLLF_147295</name>
</gene>
<dbReference type="PANTHER" id="PTHR16135">
    <property type="entry name" value="REPRESSOR OF YIELD OF DENV PROTEIN"/>
    <property type="match status" value="1"/>
</dbReference>
<dbReference type="EC" id="1.1.1.62" evidence="11"/>
<keyword evidence="6" id="KW-0694">RNA-binding</keyword>
<comment type="similarity">
    <text evidence="3">Belongs to the SHFL family.</text>
</comment>
<dbReference type="SUPFAM" id="SSF51735">
    <property type="entry name" value="NAD(P)-binding Rossmann-fold domains"/>
    <property type="match status" value="1"/>
</dbReference>
<dbReference type="Proteomes" id="UP000710432">
    <property type="component" value="Unassembled WGS sequence"/>
</dbReference>
<dbReference type="AlphaFoldDB" id="A0A8J6KUI6"/>
<dbReference type="InterPro" id="IPR026795">
    <property type="entry name" value="SHFL"/>
</dbReference>
<accession>A0A8J6KUI6</accession>
<keyword evidence="7" id="KW-0752">Steroid biosynthesis</keyword>
<dbReference type="PRINTS" id="PR00081">
    <property type="entry name" value="GDHRDH"/>
</dbReference>
<name>A0A8J6KUI6_MICOH</name>
<keyword evidence="5" id="KW-0963">Cytoplasm</keyword>
<dbReference type="GO" id="GO:1990825">
    <property type="term" value="F:sequence-specific mRNA binding"/>
    <property type="evidence" value="ECO:0007669"/>
    <property type="project" value="TreeGrafter"/>
</dbReference>
<evidence type="ECO:0000313" key="17">
    <source>
        <dbReference type="Proteomes" id="UP000710432"/>
    </source>
</evidence>
<feature type="region of interest" description="Disordered" evidence="14">
    <location>
        <begin position="508"/>
        <end position="532"/>
    </location>
</feature>
<dbReference type="GO" id="GO:0006703">
    <property type="term" value="P:estrogen biosynthetic process"/>
    <property type="evidence" value="ECO:0007669"/>
    <property type="project" value="UniProtKB-ARBA"/>
</dbReference>
<dbReference type="InterPro" id="IPR002347">
    <property type="entry name" value="SDR_fam"/>
</dbReference>
<comment type="catalytic activity">
    <reaction evidence="13">
        <text>17beta-estradiol + NAD(+) = estrone + NADH + H(+)</text>
        <dbReference type="Rhea" id="RHEA:24612"/>
        <dbReference type="ChEBI" id="CHEBI:15378"/>
        <dbReference type="ChEBI" id="CHEBI:16469"/>
        <dbReference type="ChEBI" id="CHEBI:17263"/>
        <dbReference type="ChEBI" id="CHEBI:57540"/>
        <dbReference type="ChEBI" id="CHEBI:57945"/>
        <dbReference type="EC" id="1.1.1.62"/>
    </reaction>
</comment>
<evidence type="ECO:0000256" key="8">
    <source>
        <dbReference type="ARBA" id="ARBA00023002"/>
    </source>
</evidence>
<evidence type="ECO:0000256" key="7">
    <source>
        <dbReference type="ARBA" id="ARBA00022955"/>
    </source>
</evidence>
<dbReference type="InterPro" id="IPR020904">
    <property type="entry name" value="Sc_DH/Rdtase_CS"/>
</dbReference>
<dbReference type="GO" id="GO:0005634">
    <property type="term" value="C:nucleus"/>
    <property type="evidence" value="ECO:0007669"/>
    <property type="project" value="UniProtKB-SubCell"/>
</dbReference>
<feature type="domain" description="Ketoreductase" evidence="15">
    <location>
        <begin position="6"/>
        <end position="192"/>
    </location>
</feature>
<evidence type="ECO:0000256" key="13">
    <source>
        <dbReference type="ARBA" id="ARBA00048022"/>
    </source>
</evidence>
<evidence type="ECO:0000256" key="11">
    <source>
        <dbReference type="ARBA" id="ARBA00024072"/>
    </source>
</evidence>
<dbReference type="PANTHER" id="PTHR16135:SF2">
    <property type="entry name" value="SHIFTLESS ANTIVIRAL INHIBITOR OF RIBOSOMAL FRAMESHIFTING PROTEIN"/>
    <property type="match status" value="1"/>
</dbReference>
<evidence type="ECO:0000256" key="1">
    <source>
        <dbReference type="ARBA" id="ARBA00004123"/>
    </source>
</evidence>
<dbReference type="EMBL" id="JAATJU010022111">
    <property type="protein sequence ID" value="KAH0511988.1"/>
    <property type="molecule type" value="Genomic_DNA"/>
</dbReference>
<comment type="caution">
    <text evidence="16">The sequence shown here is derived from an EMBL/GenBank/DDBJ whole genome shotgun (WGS) entry which is preliminary data.</text>
</comment>